<sequence>MDTPPASEADIHSTIGVVFFGFTVSVVLYGITVLQAYQYFMNSLNDSKKRKASLLTHRFWSKAIGVCYYLQKIWKYITRNAMFSTRFVRAVQISANPHFKLAVIFMGSLAVGELWFFLSPVGIDNMQTSLSALLLDLNYLIDTSLISRVGSGRTDGVVSRIIRYFVGSGVVTRHVLLKFILYARICQFIPCHELVASPLNYGLGISKLNVRVFVVKERGTREVDAILYRNDAEKVYFYYEQGEGRPVDGGQSSQQNWRSWQSLKLDLGLMNDGPDGIKSKDILFWTPEDEDKHYQRSSDPV</sequence>
<evidence type="ECO:0000256" key="1">
    <source>
        <dbReference type="SAM" id="Phobius"/>
    </source>
</evidence>
<name>A0A5C3LW08_9AGAR</name>
<protein>
    <submittedName>
        <fullName evidence="2">Uncharacterized protein</fullName>
    </submittedName>
</protein>
<keyword evidence="1" id="KW-0472">Membrane</keyword>
<evidence type="ECO:0000313" key="2">
    <source>
        <dbReference type="EMBL" id="TFK36098.1"/>
    </source>
</evidence>
<accession>A0A5C3LW08</accession>
<feature type="transmembrane region" description="Helical" evidence="1">
    <location>
        <begin position="15"/>
        <end position="40"/>
    </location>
</feature>
<dbReference type="AlphaFoldDB" id="A0A5C3LW08"/>
<keyword evidence="1" id="KW-1133">Transmembrane helix</keyword>
<proteinExistence type="predicted"/>
<dbReference type="Proteomes" id="UP000308652">
    <property type="component" value="Unassembled WGS sequence"/>
</dbReference>
<dbReference type="OrthoDB" id="3270417at2759"/>
<organism evidence="2 3">
    <name type="scientific">Crucibulum laeve</name>
    <dbReference type="NCBI Taxonomy" id="68775"/>
    <lineage>
        <taxon>Eukaryota</taxon>
        <taxon>Fungi</taxon>
        <taxon>Dikarya</taxon>
        <taxon>Basidiomycota</taxon>
        <taxon>Agaricomycotina</taxon>
        <taxon>Agaricomycetes</taxon>
        <taxon>Agaricomycetidae</taxon>
        <taxon>Agaricales</taxon>
        <taxon>Agaricineae</taxon>
        <taxon>Nidulariaceae</taxon>
        <taxon>Crucibulum</taxon>
    </lineage>
</organism>
<gene>
    <name evidence="2" type="ORF">BDQ12DRAFT_756295</name>
</gene>
<keyword evidence="3" id="KW-1185">Reference proteome</keyword>
<keyword evidence="1" id="KW-0812">Transmembrane</keyword>
<dbReference type="EMBL" id="ML213616">
    <property type="protein sequence ID" value="TFK36098.1"/>
    <property type="molecule type" value="Genomic_DNA"/>
</dbReference>
<reference evidence="2 3" key="1">
    <citation type="journal article" date="2019" name="Nat. Ecol. Evol.">
        <title>Megaphylogeny resolves global patterns of mushroom evolution.</title>
        <authorList>
            <person name="Varga T."/>
            <person name="Krizsan K."/>
            <person name="Foldi C."/>
            <person name="Dima B."/>
            <person name="Sanchez-Garcia M."/>
            <person name="Sanchez-Ramirez S."/>
            <person name="Szollosi G.J."/>
            <person name="Szarkandi J.G."/>
            <person name="Papp V."/>
            <person name="Albert L."/>
            <person name="Andreopoulos W."/>
            <person name="Angelini C."/>
            <person name="Antonin V."/>
            <person name="Barry K.W."/>
            <person name="Bougher N.L."/>
            <person name="Buchanan P."/>
            <person name="Buyck B."/>
            <person name="Bense V."/>
            <person name="Catcheside P."/>
            <person name="Chovatia M."/>
            <person name="Cooper J."/>
            <person name="Damon W."/>
            <person name="Desjardin D."/>
            <person name="Finy P."/>
            <person name="Geml J."/>
            <person name="Haridas S."/>
            <person name="Hughes K."/>
            <person name="Justo A."/>
            <person name="Karasinski D."/>
            <person name="Kautmanova I."/>
            <person name="Kiss B."/>
            <person name="Kocsube S."/>
            <person name="Kotiranta H."/>
            <person name="LaButti K.M."/>
            <person name="Lechner B.E."/>
            <person name="Liimatainen K."/>
            <person name="Lipzen A."/>
            <person name="Lukacs Z."/>
            <person name="Mihaltcheva S."/>
            <person name="Morgado L.N."/>
            <person name="Niskanen T."/>
            <person name="Noordeloos M.E."/>
            <person name="Ohm R.A."/>
            <person name="Ortiz-Santana B."/>
            <person name="Ovrebo C."/>
            <person name="Racz N."/>
            <person name="Riley R."/>
            <person name="Savchenko A."/>
            <person name="Shiryaev A."/>
            <person name="Soop K."/>
            <person name="Spirin V."/>
            <person name="Szebenyi C."/>
            <person name="Tomsovsky M."/>
            <person name="Tulloss R.E."/>
            <person name="Uehling J."/>
            <person name="Grigoriev I.V."/>
            <person name="Vagvolgyi C."/>
            <person name="Papp T."/>
            <person name="Martin F.M."/>
            <person name="Miettinen O."/>
            <person name="Hibbett D.S."/>
            <person name="Nagy L.G."/>
        </authorList>
    </citation>
    <scope>NUCLEOTIDE SEQUENCE [LARGE SCALE GENOMIC DNA]</scope>
    <source>
        <strain evidence="2 3">CBS 166.37</strain>
    </source>
</reference>
<feature type="transmembrane region" description="Helical" evidence="1">
    <location>
        <begin position="99"/>
        <end position="118"/>
    </location>
</feature>
<evidence type="ECO:0000313" key="3">
    <source>
        <dbReference type="Proteomes" id="UP000308652"/>
    </source>
</evidence>